<dbReference type="STRING" id="120956.SAMN05421791_102193"/>
<dbReference type="RefSeq" id="WP_090289277.1">
    <property type="nucleotide sequence ID" value="NZ_FNCK01000002.1"/>
</dbReference>
<keyword evidence="2" id="KW-1185">Reference proteome</keyword>
<evidence type="ECO:0000313" key="2">
    <source>
        <dbReference type="Proteomes" id="UP000199708"/>
    </source>
</evidence>
<proteinExistence type="predicted"/>
<reference evidence="1 2" key="1">
    <citation type="submission" date="2016-10" db="EMBL/GenBank/DDBJ databases">
        <authorList>
            <person name="de Groot N.N."/>
        </authorList>
    </citation>
    <scope>NUCLEOTIDE SEQUENCE [LARGE SCALE GENOMIC DNA]</scope>
    <source>
        <strain evidence="1 2">ATCC BAA-466</strain>
    </source>
</reference>
<dbReference type="Proteomes" id="UP000199708">
    <property type="component" value="Unassembled WGS sequence"/>
</dbReference>
<evidence type="ECO:0000313" key="1">
    <source>
        <dbReference type="EMBL" id="SDG01211.1"/>
    </source>
</evidence>
<organism evidence="1 2">
    <name type="scientific">Facklamia miroungae</name>
    <dbReference type="NCBI Taxonomy" id="120956"/>
    <lineage>
        <taxon>Bacteria</taxon>
        <taxon>Bacillati</taxon>
        <taxon>Bacillota</taxon>
        <taxon>Bacilli</taxon>
        <taxon>Lactobacillales</taxon>
        <taxon>Aerococcaceae</taxon>
        <taxon>Facklamia</taxon>
    </lineage>
</organism>
<accession>A0A1G7QRQ0</accession>
<dbReference type="AlphaFoldDB" id="A0A1G7QRQ0"/>
<sequence>MKIISNNPKVKETIDQCPVIFIDGDYGDVLYETKKLIINEHYVLLTHPLSGSIKPNETFYKSIIITTTKQSQIDLESLEIIEQAITVYEKFIKDRATPNWLDSVLEDFATIDLDLMESTLQRIRFSPELRFN</sequence>
<gene>
    <name evidence="1" type="ORF">SAMN05421791_102193</name>
</gene>
<evidence type="ECO:0008006" key="3">
    <source>
        <dbReference type="Google" id="ProtNLM"/>
    </source>
</evidence>
<name>A0A1G7QRQ0_9LACT</name>
<dbReference type="OrthoDB" id="9815289at2"/>
<dbReference type="NCBIfam" id="NF038093">
    <property type="entry name" value="GrdX"/>
    <property type="match status" value="1"/>
</dbReference>
<dbReference type="InterPro" id="IPR047735">
    <property type="entry name" value="GrdX-like"/>
</dbReference>
<dbReference type="EMBL" id="FNCK01000002">
    <property type="protein sequence ID" value="SDG01211.1"/>
    <property type="molecule type" value="Genomic_DNA"/>
</dbReference>
<protein>
    <recommendedName>
        <fullName evidence="3">GrdX protein</fullName>
    </recommendedName>
</protein>